<evidence type="ECO:0000256" key="5">
    <source>
        <dbReference type="ARBA" id="ARBA00023014"/>
    </source>
</evidence>
<keyword evidence="1" id="KW-0001">2Fe-2S</keyword>
<evidence type="ECO:0000313" key="9">
    <source>
        <dbReference type="Proteomes" id="UP000380867"/>
    </source>
</evidence>
<feature type="domain" description="Rieske" evidence="7">
    <location>
        <begin position="5"/>
        <end position="106"/>
    </location>
</feature>
<organism evidence="8 9">
    <name type="scientific">Aeromicrobium ginsengisoli</name>
    <dbReference type="NCBI Taxonomy" id="363867"/>
    <lineage>
        <taxon>Bacteria</taxon>
        <taxon>Bacillati</taxon>
        <taxon>Actinomycetota</taxon>
        <taxon>Actinomycetes</taxon>
        <taxon>Propionibacteriales</taxon>
        <taxon>Nocardioidaceae</taxon>
        <taxon>Aeromicrobium</taxon>
    </lineage>
</organism>
<evidence type="ECO:0000256" key="4">
    <source>
        <dbReference type="ARBA" id="ARBA00023004"/>
    </source>
</evidence>
<dbReference type="InterPro" id="IPR017941">
    <property type="entry name" value="Rieske_2Fe-2S"/>
</dbReference>
<accession>A0A5M4FG63</accession>
<evidence type="ECO:0000259" key="7">
    <source>
        <dbReference type="PROSITE" id="PS51296"/>
    </source>
</evidence>
<dbReference type="PANTHER" id="PTHR40562:SF1">
    <property type="entry name" value="NITRITE REDUCTASE (NADH) SMALL SUBUNIT"/>
    <property type="match status" value="1"/>
</dbReference>
<dbReference type="PANTHER" id="PTHR40562">
    <property type="match status" value="1"/>
</dbReference>
<evidence type="ECO:0000256" key="1">
    <source>
        <dbReference type="ARBA" id="ARBA00022714"/>
    </source>
</evidence>
<reference evidence="8" key="1">
    <citation type="submission" date="2019-09" db="EMBL/GenBank/DDBJ databases">
        <authorList>
            <person name="Li J."/>
        </authorList>
    </citation>
    <scope>NUCLEOTIDE SEQUENCE [LARGE SCALE GENOMIC DNA]</scope>
    <source>
        <strain evidence="8">JCM 14732</strain>
    </source>
</reference>
<protein>
    <submittedName>
        <fullName evidence="8">Nitrite reductase small subunit NirD</fullName>
    </submittedName>
</protein>
<dbReference type="GO" id="GO:0042128">
    <property type="term" value="P:nitrate assimilation"/>
    <property type="evidence" value="ECO:0007669"/>
    <property type="project" value="UniProtKB-KW"/>
</dbReference>
<dbReference type="PROSITE" id="PS51300">
    <property type="entry name" value="NIRD"/>
    <property type="match status" value="1"/>
</dbReference>
<gene>
    <name evidence="8" type="primary">nirD</name>
    <name evidence="8" type="ORF">ESP70_012430</name>
</gene>
<dbReference type="InterPro" id="IPR012748">
    <property type="entry name" value="Rieske-like_NirD"/>
</dbReference>
<dbReference type="PROSITE" id="PS51296">
    <property type="entry name" value="RIESKE"/>
    <property type="match status" value="1"/>
</dbReference>
<dbReference type="InterPro" id="IPR036922">
    <property type="entry name" value="Rieske_2Fe-2S_sf"/>
</dbReference>
<keyword evidence="2" id="KW-0479">Metal-binding</keyword>
<dbReference type="Gene3D" id="2.102.10.10">
    <property type="entry name" value="Rieske [2Fe-2S] iron-sulphur domain"/>
    <property type="match status" value="1"/>
</dbReference>
<keyword evidence="5" id="KW-0411">Iron-sulfur</keyword>
<dbReference type="OrthoDB" id="3213360at2"/>
<proteinExistence type="predicted"/>
<comment type="caution">
    <text evidence="8">The sequence shown here is derived from an EMBL/GenBank/DDBJ whole genome shotgun (WGS) entry which is preliminary data.</text>
</comment>
<dbReference type="GO" id="GO:0008942">
    <property type="term" value="F:nitrite reductase [NAD(P)H] activity"/>
    <property type="evidence" value="ECO:0007669"/>
    <property type="project" value="InterPro"/>
</dbReference>
<keyword evidence="9" id="KW-1185">Reference proteome</keyword>
<name>A0A5M4FG63_9ACTN</name>
<dbReference type="AlphaFoldDB" id="A0A5M4FG63"/>
<evidence type="ECO:0000256" key="3">
    <source>
        <dbReference type="ARBA" id="ARBA00023002"/>
    </source>
</evidence>
<evidence type="ECO:0000256" key="2">
    <source>
        <dbReference type="ARBA" id="ARBA00022723"/>
    </source>
</evidence>
<keyword evidence="3" id="KW-0560">Oxidoreductase</keyword>
<evidence type="ECO:0000256" key="6">
    <source>
        <dbReference type="ARBA" id="ARBA00023063"/>
    </source>
</evidence>
<evidence type="ECO:0000313" key="8">
    <source>
        <dbReference type="EMBL" id="KAA1398126.1"/>
    </source>
</evidence>
<dbReference type="RefSeq" id="WP_149689556.1">
    <property type="nucleotide sequence ID" value="NZ_SDPQ02000002.1"/>
</dbReference>
<keyword evidence="6" id="KW-0534">Nitrate assimilation</keyword>
<dbReference type="Pfam" id="PF13806">
    <property type="entry name" value="Rieske_2"/>
    <property type="match status" value="1"/>
</dbReference>
<sequence>MTAWERVCELDALVPDRGAAALIGGHQVALFRLSDTGEVHAVDHLDPFSQANVMARGLVGSRKGVPTVASPMHKQSFDLRTGKCLDDPEVSLQVWPARVTDGWVEIQVDARSSAA</sequence>
<dbReference type="GO" id="GO:0046872">
    <property type="term" value="F:metal ion binding"/>
    <property type="evidence" value="ECO:0007669"/>
    <property type="project" value="UniProtKB-KW"/>
</dbReference>
<dbReference type="Proteomes" id="UP000380867">
    <property type="component" value="Unassembled WGS sequence"/>
</dbReference>
<dbReference type="SUPFAM" id="SSF50022">
    <property type="entry name" value="ISP domain"/>
    <property type="match status" value="1"/>
</dbReference>
<dbReference type="CDD" id="cd03529">
    <property type="entry name" value="Rieske_NirD"/>
    <property type="match status" value="1"/>
</dbReference>
<dbReference type="GO" id="GO:0004497">
    <property type="term" value="F:monooxygenase activity"/>
    <property type="evidence" value="ECO:0007669"/>
    <property type="project" value="UniProtKB-ARBA"/>
</dbReference>
<dbReference type="GO" id="GO:0051537">
    <property type="term" value="F:2 iron, 2 sulfur cluster binding"/>
    <property type="evidence" value="ECO:0007669"/>
    <property type="project" value="UniProtKB-KW"/>
</dbReference>
<dbReference type="InterPro" id="IPR017881">
    <property type="entry name" value="NirD"/>
</dbReference>
<dbReference type="NCBIfam" id="TIGR02378">
    <property type="entry name" value="nirD_assim_sml"/>
    <property type="match status" value="1"/>
</dbReference>
<dbReference type="EMBL" id="SDPQ02000002">
    <property type="protein sequence ID" value="KAA1398126.1"/>
    <property type="molecule type" value="Genomic_DNA"/>
</dbReference>
<keyword evidence="4" id="KW-0408">Iron</keyword>
<dbReference type="GO" id="GO:0016705">
    <property type="term" value="F:oxidoreductase activity, acting on paired donors, with incorporation or reduction of molecular oxygen"/>
    <property type="evidence" value="ECO:0007669"/>
    <property type="project" value="UniProtKB-ARBA"/>
</dbReference>